<dbReference type="PROSITE" id="PS01124">
    <property type="entry name" value="HTH_ARAC_FAMILY_2"/>
    <property type="match status" value="1"/>
</dbReference>
<dbReference type="InterPro" id="IPR014710">
    <property type="entry name" value="RmlC-like_jellyroll"/>
</dbReference>
<dbReference type="Gene3D" id="1.10.10.60">
    <property type="entry name" value="Homeodomain-like"/>
    <property type="match status" value="2"/>
</dbReference>
<protein>
    <submittedName>
        <fullName evidence="5">Helix-turn-helix transcriptional regulator</fullName>
    </submittedName>
</protein>
<evidence type="ECO:0000313" key="6">
    <source>
        <dbReference type="Proteomes" id="UP000621560"/>
    </source>
</evidence>
<dbReference type="Gene3D" id="2.60.120.10">
    <property type="entry name" value="Jelly Rolls"/>
    <property type="match status" value="1"/>
</dbReference>
<dbReference type="PANTHER" id="PTHR43280:SF2">
    <property type="entry name" value="HTH-TYPE TRANSCRIPTIONAL REGULATOR EXSA"/>
    <property type="match status" value="1"/>
</dbReference>
<dbReference type="InterPro" id="IPR018060">
    <property type="entry name" value="HTH_AraC"/>
</dbReference>
<dbReference type="PANTHER" id="PTHR43280">
    <property type="entry name" value="ARAC-FAMILY TRANSCRIPTIONAL REGULATOR"/>
    <property type="match status" value="1"/>
</dbReference>
<dbReference type="EMBL" id="JACXIZ010000012">
    <property type="protein sequence ID" value="MBD2844839.1"/>
    <property type="molecule type" value="Genomic_DNA"/>
</dbReference>
<dbReference type="Proteomes" id="UP000621560">
    <property type="component" value="Unassembled WGS sequence"/>
</dbReference>
<proteinExistence type="predicted"/>
<feature type="domain" description="HTH araC/xylS-type" evidence="4">
    <location>
        <begin position="158"/>
        <end position="256"/>
    </location>
</feature>
<keyword evidence="2" id="KW-0238">DNA-binding</keyword>
<keyword evidence="1" id="KW-0805">Transcription regulation</keyword>
<keyword evidence="6" id="KW-1185">Reference proteome</keyword>
<dbReference type="GO" id="GO:0003700">
    <property type="term" value="F:DNA-binding transcription factor activity"/>
    <property type="evidence" value="ECO:0007669"/>
    <property type="project" value="InterPro"/>
</dbReference>
<dbReference type="InterPro" id="IPR037923">
    <property type="entry name" value="HTH-like"/>
</dbReference>
<dbReference type="Pfam" id="PF12833">
    <property type="entry name" value="HTH_18"/>
    <property type="match status" value="1"/>
</dbReference>
<comment type="caution">
    <text evidence="5">The sequence shown here is derived from an EMBL/GenBank/DDBJ whole genome shotgun (WGS) entry which is preliminary data.</text>
</comment>
<dbReference type="AlphaFoldDB" id="A0A927BSS2"/>
<dbReference type="SUPFAM" id="SSF46689">
    <property type="entry name" value="Homeodomain-like"/>
    <property type="match status" value="2"/>
</dbReference>
<dbReference type="InterPro" id="IPR003313">
    <property type="entry name" value="AraC-bd"/>
</dbReference>
<evidence type="ECO:0000259" key="4">
    <source>
        <dbReference type="PROSITE" id="PS01124"/>
    </source>
</evidence>
<evidence type="ECO:0000256" key="3">
    <source>
        <dbReference type="ARBA" id="ARBA00023163"/>
    </source>
</evidence>
<dbReference type="GO" id="GO:0043565">
    <property type="term" value="F:sequence-specific DNA binding"/>
    <property type="evidence" value="ECO:0007669"/>
    <property type="project" value="InterPro"/>
</dbReference>
<sequence length="280" mass="31238">MIEPVAIYYEQCEPGWHVPEGRAPNAILLLVTKGTMLYCAGGRDYRLEKGDLLHVPVGVMRAAPPSTAAHEMYVAHYTYAGDGETLPLLAPGDAPRYSRLLQADYMKQRFSLLAQHWLRKPPYAKALCHAILLEMLAIVCEETDPQAQQPDKAYRLVSQLQSHIAANYRRAIPMAELARLADRTPNHISRMFRQATGQTVTAYIRQIRIAAACDLLSNSQMNVGEVSEFLGFCEQSYFNKVFKEVTGSLPSAYMKERVKLWRDGGPPQQKGFPLGNPSGG</sequence>
<organism evidence="5 6">
    <name type="scientific">Paenibacillus sabuli</name>
    <dbReference type="NCBI Taxonomy" id="2772509"/>
    <lineage>
        <taxon>Bacteria</taxon>
        <taxon>Bacillati</taxon>
        <taxon>Bacillota</taxon>
        <taxon>Bacilli</taxon>
        <taxon>Bacillales</taxon>
        <taxon>Paenibacillaceae</taxon>
        <taxon>Paenibacillus</taxon>
    </lineage>
</organism>
<reference evidence="5" key="1">
    <citation type="submission" date="2020-09" db="EMBL/GenBank/DDBJ databases">
        <title>A novel bacterium of genus Paenibacillus, isolated from South China Sea.</title>
        <authorList>
            <person name="Huang H."/>
            <person name="Mo K."/>
            <person name="Hu Y."/>
        </authorList>
    </citation>
    <scope>NUCLEOTIDE SEQUENCE</scope>
    <source>
        <strain evidence="5">IB182496</strain>
    </source>
</reference>
<dbReference type="Pfam" id="PF02311">
    <property type="entry name" value="AraC_binding"/>
    <property type="match status" value="1"/>
</dbReference>
<accession>A0A927BSS2</accession>
<keyword evidence="3" id="KW-0804">Transcription</keyword>
<name>A0A927BSS2_9BACL</name>
<dbReference type="InterPro" id="IPR009057">
    <property type="entry name" value="Homeodomain-like_sf"/>
</dbReference>
<evidence type="ECO:0000256" key="1">
    <source>
        <dbReference type="ARBA" id="ARBA00023015"/>
    </source>
</evidence>
<dbReference type="SMART" id="SM00342">
    <property type="entry name" value="HTH_ARAC"/>
    <property type="match status" value="1"/>
</dbReference>
<dbReference type="SUPFAM" id="SSF51215">
    <property type="entry name" value="Regulatory protein AraC"/>
    <property type="match status" value="1"/>
</dbReference>
<evidence type="ECO:0000256" key="2">
    <source>
        <dbReference type="ARBA" id="ARBA00023125"/>
    </source>
</evidence>
<gene>
    <name evidence="5" type="ORF">IDH44_06515</name>
</gene>
<dbReference type="RefSeq" id="WP_190915874.1">
    <property type="nucleotide sequence ID" value="NZ_JACXIZ010000012.1"/>
</dbReference>
<evidence type="ECO:0000313" key="5">
    <source>
        <dbReference type="EMBL" id="MBD2844839.1"/>
    </source>
</evidence>